<evidence type="ECO:0000256" key="15">
    <source>
        <dbReference type="ARBA" id="ARBA00023295"/>
    </source>
</evidence>
<accession>A0AAF3FMA2</accession>
<dbReference type="CDD" id="cd16890">
    <property type="entry name" value="lyz_i"/>
    <property type="match status" value="1"/>
</dbReference>
<keyword evidence="14" id="KW-0456">Lyase</keyword>
<evidence type="ECO:0000256" key="5">
    <source>
        <dbReference type="ARBA" id="ARBA00012732"/>
    </source>
</evidence>
<dbReference type="InterPro" id="IPR018998">
    <property type="entry name" value="EndoU_C"/>
</dbReference>
<dbReference type="CDD" id="cd21159">
    <property type="entry name" value="XendoU"/>
    <property type="match status" value="1"/>
</dbReference>
<dbReference type="PROSITE" id="PS51909">
    <property type="entry name" value="LYSOZYME_I"/>
    <property type="match status" value="1"/>
</dbReference>
<dbReference type="GO" id="GO:0004521">
    <property type="term" value="F:RNA endonuclease activity"/>
    <property type="evidence" value="ECO:0007669"/>
    <property type="project" value="UniProtKB-UniRule"/>
</dbReference>
<dbReference type="GO" id="GO:0031640">
    <property type="term" value="P:killing of cells of another organism"/>
    <property type="evidence" value="ECO:0007669"/>
    <property type="project" value="UniProtKB-KW"/>
</dbReference>
<evidence type="ECO:0000256" key="3">
    <source>
        <dbReference type="ARBA" id="ARBA00010168"/>
    </source>
</evidence>
<reference evidence="21" key="1">
    <citation type="submission" date="2024-02" db="UniProtKB">
        <authorList>
            <consortium name="WormBaseParasite"/>
        </authorList>
    </citation>
    <scope>IDENTIFICATION</scope>
</reference>
<evidence type="ECO:0000256" key="6">
    <source>
        <dbReference type="ARBA" id="ARBA00022529"/>
    </source>
</evidence>
<comment type="subunit">
    <text evidence="4 18">Monomer.</text>
</comment>
<dbReference type="GO" id="GO:0042742">
    <property type="term" value="P:defense response to bacterium"/>
    <property type="evidence" value="ECO:0007669"/>
    <property type="project" value="UniProtKB-KW"/>
</dbReference>
<proteinExistence type="inferred from homology"/>
<feature type="disulfide bond" evidence="17">
    <location>
        <begin position="24"/>
        <end position="30"/>
    </location>
</feature>
<dbReference type="InterPro" id="IPR008597">
    <property type="entry name" value="Invert_lysozyme"/>
</dbReference>
<evidence type="ECO:0000256" key="18">
    <source>
        <dbReference type="RuleBase" id="RU367085"/>
    </source>
</evidence>
<feature type="active site" description="Proton donor" evidence="16">
    <location>
        <position position="27"/>
    </location>
</feature>
<evidence type="ECO:0000256" key="8">
    <source>
        <dbReference type="ARBA" id="ARBA00022722"/>
    </source>
</evidence>
<evidence type="ECO:0000256" key="11">
    <source>
        <dbReference type="ARBA" id="ARBA00022801"/>
    </source>
</evidence>
<dbReference type="AlphaFoldDB" id="A0AAF3FMA2"/>
<dbReference type="Pfam" id="PF05497">
    <property type="entry name" value="Destabilase"/>
    <property type="match status" value="1"/>
</dbReference>
<keyword evidence="18" id="KW-0732">Signal</keyword>
<dbReference type="InterPro" id="IPR023346">
    <property type="entry name" value="Lysozyme-like_dom_sf"/>
</dbReference>
<dbReference type="Gene3D" id="1.10.530.10">
    <property type="match status" value="1"/>
</dbReference>
<dbReference type="PANTHER" id="PTHR12439:SF11">
    <property type="entry name" value="URIDYLATE-SPECIFIC ENDORIBONUCLEASE"/>
    <property type="match status" value="1"/>
</dbReference>
<dbReference type="GO" id="GO:0016829">
    <property type="term" value="F:lyase activity"/>
    <property type="evidence" value="ECO:0007669"/>
    <property type="project" value="UniProtKB-KW"/>
</dbReference>
<dbReference type="Proteomes" id="UP000887575">
    <property type="component" value="Unassembled WGS sequence"/>
</dbReference>
<keyword evidence="8 18" id="KW-0540">Nuclease</keyword>
<keyword evidence="6" id="KW-0929">Antimicrobial</keyword>
<feature type="disulfide bond" evidence="17">
    <location>
        <begin position="75"/>
        <end position="81"/>
    </location>
</feature>
<dbReference type="EC" id="3.2.1.17" evidence="5"/>
<evidence type="ECO:0000313" key="20">
    <source>
        <dbReference type="Proteomes" id="UP000887575"/>
    </source>
</evidence>
<dbReference type="InterPro" id="IPR037227">
    <property type="entry name" value="EndoU-like"/>
</dbReference>
<comment type="cofactor">
    <cofactor evidence="2 18">
        <name>Mn(2+)</name>
        <dbReference type="ChEBI" id="CHEBI:29035"/>
    </cofactor>
</comment>
<feature type="active site" description="Nucleophile" evidence="16">
    <location>
        <position position="38"/>
    </location>
</feature>
<evidence type="ECO:0000313" key="21">
    <source>
        <dbReference type="WBParaSite" id="MBELARI_LOCUS721"/>
    </source>
</evidence>
<keyword evidence="15" id="KW-0326">Glycosidase</keyword>
<evidence type="ECO:0000256" key="9">
    <source>
        <dbReference type="ARBA" id="ARBA00022723"/>
    </source>
</evidence>
<keyword evidence="20" id="KW-1185">Reference proteome</keyword>
<keyword evidence="10 18" id="KW-0255">Endonuclease</keyword>
<evidence type="ECO:0000256" key="7">
    <source>
        <dbReference type="ARBA" id="ARBA00022638"/>
    </source>
</evidence>
<keyword evidence="13 18" id="KW-0464">Manganese</keyword>
<organism evidence="20 21">
    <name type="scientific">Mesorhabditis belari</name>
    <dbReference type="NCBI Taxonomy" id="2138241"/>
    <lineage>
        <taxon>Eukaryota</taxon>
        <taxon>Metazoa</taxon>
        <taxon>Ecdysozoa</taxon>
        <taxon>Nematoda</taxon>
        <taxon>Chromadorea</taxon>
        <taxon>Rhabditida</taxon>
        <taxon>Rhabditina</taxon>
        <taxon>Rhabditomorpha</taxon>
        <taxon>Rhabditoidea</taxon>
        <taxon>Rhabditidae</taxon>
        <taxon>Mesorhabditinae</taxon>
        <taxon>Mesorhabditis</taxon>
    </lineage>
</organism>
<evidence type="ECO:0000256" key="4">
    <source>
        <dbReference type="ARBA" id="ARBA00011245"/>
    </source>
</evidence>
<dbReference type="GO" id="GO:0003796">
    <property type="term" value="F:lysozyme activity"/>
    <property type="evidence" value="ECO:0007669"/>
    <property type="project" value="UniProtKB-EC"/>
</dbReference>
<evidence type="ECO:0000259" key="19">
    <source>
        <dbReference type="PROSITE" id="PS51959"/>
    </source>
</evidence>
<keyword evidence="11 18" id="KW-0378">Hydrolase</keyword>
<evidence type="ECO:0000256" key="10">
    <source>
        <dbReference type="ARBA" id="ARBA00022759"/>
    </source>
</evidence>
<keyword evidence="9 18" id="KW-0479">Metal-binding</keyword>
<protein>
    <recommendedName>
        <fullName evidence="5">lysozyme</fullName>
        <ecNumber evidence="5">3.2.1.17</ecNumber>
    </recommendedName>
</protein>
<feature type="chain" id="PRO_5041769915" description="lysozyme" evidence="18">
    <location>
        <begin position="17"/>
        <end position="424"/>
    </location>
</feature>
<dbReference type="Pfam" id="PF09412">
    <property type="entry name" value="XendoU"/>
    <property type="match status" value="1"/>
</dbReference>
<dbReference type="GO" id="GO:0003723">
    <property type="term" value="F:RNA binding"/>
    <property type="evidence" value="ECO:0007669"/>
    <property type="project" value="UniProtKB-UniRule"/>
</dbReference>
<sequence length="424" mass="48805">MFALIVIASVLGTTSAGSCIDCICQHESNCQPIGCREDMGSLSCGYFQIKLPYYQDCGEPGKQDGESTEDAWKRCSDDYNCALNCVQNYFARYRGFCSNYGYGECEQLSRIHNGGLYGCQAERTNVYWDWVRNCCGSELPNINVSKSELKTISSQLWDLDVNRAGSGDIKINLQGKTPRNNNEDGADEKLFSFVNEDLLQKETFQKTIALFDNYQPNLRQEERDTDEAKREIDEFLDVILTKPVLLKVFDFLKEKGHPFASSKEEFRAQIRKLWFGRFSRSKSAKNNHIKDTSAFEHTFIGELNRRRVSGMHNWVRYYLLENDENEQIDYRGYYLSMKEDIVVVSYKWKGKNMKKIGGFFVGTSPEYEIAVYTLCFLVKRGKSCAITVNGCPVTLITHAWRQENDIFIDHIYPKIYENGQCVNN</sequence>
<dbReference type="InterPro" id="IPR039787">
    <property type="entry name" value="ENDOU"/>
</dbReference>
<evidence type="ECO:0000256" key="16">
    <source>
        <dbReference type="PIRSR" id="PIRSR608597-1"/>
    </source>
</evidence>
<dbReference type="WBParaSite" id="MBELARI_LOCUS721">
    <property type="protein sequence ID" value="MBELARI_LOCUS721"/>
    <property type="gene ID" value="MBELARI_LOCUS721"/>
</dbReference>
<dbReference type="PANTHER" id="PTHR12439">
    <property type="entry name" value="PLACENTAL PROTEIN 11-RELATED"/>
    <property type="match status" value="1"/>
</dbReference>
<feature type="disulfide bond" evidence="17">
    <location>
        <begin position="57"/>
        <end position="85"/>
    </location>
</feature>
<evidence type="ECO:0000256" key="13">
    <source>
        <dbReference type="ARBA" id="ARBA00023211"/>
    </source>
</evidence>
<feature type="disulfide bond" evidence="17">
    <location>
        <begin position="35"/>
        <end position="44"/>
    </location>
</feature>
<evidence type="ECO:0000256" key="14">
    <source>
        <dbReference type="ARBA" id="ARBA00023239"/>
    </source>
</evidence>
<comment type="catalytic activity">
    <reaction evidence="1">
        <text>Hydrolysis of (1-&gt;4)-beta-linkages between N-acetylmuramic acid and N-acetyl-D-glucosamine residues in a peptidoglycan and between N-acetyl-D-glucosamine residues in chitodextrins.</text>
        <dbReference type="EC" id="3.2.1.17"/>
    </reaction>
</comment>
<name>A0AAF3FMA2_9BILA</name>
<evidence type="ECO:0000256" key="2">
    <source>
        <dbReference type="ARBA" id="ARBA00001936"/>
    </source>
</evidence>
<feature type="signal peptide" evidence="18">
    <location>
        <begin position="1"/>
        <end position="16"/>
    </location>
</feature>
<evidence type="ECO:0000256" key="1">
    <source>
        <dbReference type="ARBA" id="ARBA00000632"/>
    </source>
</evidence>
<feature type="domain" description="EndoU" evidence="19">
    <location>
        <begin position="145"/>
        <end position="417"/>
    </location>
</feature>
<dbReference type="SUPFAM" id="SSF142877">
    <property type="entry name" value="EndoU-like"/>
    <property type="match status" value="1"/>
</dbReference>
<evidence type="ECO:0000256" key="17">
    <source>
        <dbReference type="PIRSR" id="PIRSR608597-3"/>
    </source>
</evidence>
<evidence type="ECO:0000256" key="12">
    <source>
        <dbReference type="ARBA" id="ARBA00022884"/>
    </source>
</evidence>
<dbReference type="SUPFAM" id="SSF53955">
    <property type="entry name" value="Lysozyme-like"/>
    <property type="match status" value="1"/>
</dbReference>
<comment type="similarity">
    <text evidence="3 18">Belongs to the ENDOU family.</text>
</comment>
<feature type="disulfide bond" evidence="17">
    <location>
        <begin position="19"/>
        <end position="105"/>
    </location>
</feature>
<keyword evidence="17" id="KW-1015">Disulfide bond</keyword>
<keyword evidence="12 18" id="KW-0694">RNA-binding</keyword>
<dbReference type="PROSITE" id="PS51959">
    <property type="entry name" value="ENDOU"/>
    <property type="match status" value="1"/>
</dbReference>
<dbReference type="GO" id="GO:0046872">
    <property type="term" value="F:metal ion binding"/>
    <property type="evidence" value="ECO:0007669"/>
    <property type="project" value="UniProtKB-UniRule"/>
</dbReference>
<keyword evidence="7" id="KW-0081">Bacteriolytic enzyme</keyword>